<dbReference type="Pfam" id="PF22688">
    <property type="entry name" value="Hda_lid"/>
    <property type="match status" value="1"/>
</dbReference>
<dbReference type="Gene3D" id="3.40.50.300">
    <property type="entry name" value="P-loop containing nucleotide triphosphate hydrolases"/>
    <property type="match status" value="1"/>
</dbReference>
<dbReference type="InterPro" id="IPR017788">
    <property type="entry name" value="Hda"/>
</dbReference>
<reference evidence="2 3" key="1">
    <citation type="submission" date="2019-06" db="EMBL/GenBank/DDBJ databases">
        <title>Whole genome shotgun sequence of Zoogloea ramigera NBRC 15342.</title>
        <authorList>
            <person name="Hosoyama A."/>
            <person name="Uohara A."/>
            <person name="Ohji S."/>
            <person name="Ichikawa N."/>
        </authorList>
    </citation>
    <scope>NUCLEOTIDE SEQUENCE [LARGE SCALE GENOMIC DNA]</scope>
    <source>
        <strain evidence="2 3">NBRC 15342</strain>
    </source>
</reference>
<dbReference type="GO" id="GO:0003688">
    <property type="term" value="F:DNA replication origin binding"/>
    <property type="evidence" value="ECO:0007669"/>
    <property type="project" value="TreeGrafter"/>
</dbReference>
<dbReference type="GO" id="GO:0032297">
    <property type="term" value="P:negative regulation of DNA-templated DNA replication initiation"/>
    <property type="evidence" value="ECO:0007669"/>
    <property type="project" value="InterPro"/>
</dbReference>
<dbReference type="SUPFAM" id="SSF52540">
    <property type="entry name" value="P-loop containing nucleoside triphosphate hydrolases"/>
    <property type="match status" value="1"/>
</dbReference>
<protein>
    <submittedName>
        <fullName evidence="2">DnaA regulatory inactivator Hda</fullName>
    </submittedName>
</protein>
<dbReference type="Proteomes" id="UP000318422">
    <property type="component" value="Unassembled WGS sequence"/>
</dbReference>
<dbReference type="GO" id="GO:0005886">
    <property type="term" value="C:plasma membrane"/>
    <property type="evidence" value="ECO:0007669"/>
    <property type="project" value="TreeGrafter"/>
</dbReference>
<gene>
    <name evidence="2" type="ORF">ZRA01_06900</name>
</gene>
<dbReference type="Gene3D" id="1.10.8.60">
    <property type="match status" value="1"/>
</dbReference>
<dbReference type="InterPro" id="IPR055199">
    <property type="entry name" value="Hda_lid"/>
</dbReference>
<dbReference type="RefSeq" id="WP_141349361.1">
    <property type="nucleotide sequence ID" value="NZ_BJNV01000007.1"/>
</dbReference>
<keyword evidence="3" id="KW-1185">Reference proteome</keyword>
<dbReference type="PANTHER" id="PTHR30050">
    <property type="entry name" value="CHROMOSOMAL REPLICATION INITIATOR PROTEIN DNAA"/>
    <property type="match status" value="1"/>
</dbReference>
<organism evidence="2 3">
    <name type="scientific">Zoogloea ramigera</name>
    <dbReference type="NCBI Taxonomy" id="350"/>
    <lineage>
        <taxon>Bacteria</taxon>
        <taxon>Pseudomonadati</taxon>
        <taxon>Pseudomonadota</taxon>
        <taxon>Betaproteobacteria</taxon>
        <taxon>Rhodocyclales</taxon>
        <taxon>Zoogloeaceae</taxon>
        <taxon>Zoogloea</taxon>
    </lineage>
</organism>
<dbReference type="AlphaFoldDB" id="A0A4Y4CUC6"/>
<evidence type="ECO:0000259" key="1">
    <source>
        <dbReference type="Pfam" id="PF22688"/>
    </source>
</evidence>
<dbReference type="PANTHER" id="PTHR30050:SF5">
    <property type="entry name" value="DNAA REGULATORY INACTIVATOR HDA"/>
    <property type="match status" value="1"/>
</dbReference>
<dbReference type="OrthoDB" id="9784878at2"/>
<dbReference type="EMBL" id="BJNV01000007">
    <property type="protein sequence ID" value="GEC94617.1"/>
    <property type="molecule type" value="Genomic_DNA"/>
</dbReference>
<proteinExistence type="predicted"/>
<feature type="domain" description="Hda lid" evidence="1">
    <location>
        <begin position="156"/>
        <end position="220"/>
    </location>
</feature>
<name>A0A4Y4CUC6_ZOORA</name>
<evidence type="ECO:0000313" key="2">
    <source>
        <dbReference type="EMBL" id="GEC94617.1"/>
    </source>
</evidence>
<dbReference type="InterPro" id="IPR027417">
    <property type="entry name" value="P-loop_NTPase"/>
</dbReference>
<comment type="caution">
    <text evidence="2">The sequence shown here is derived from an EMBL/GenBank/DDBJ whole genome shotgun (WGS) entry which is preliminary data.</text>
</comment>
<dbReference type="NCBIfam" id="TIGR03420">
    <property type="entry name" value="DnaA_homol_Hda"/>
    <property type="match status" value="1"/>
</dbReference>
<sequence>MKQLTLDLRADAPPVLENFVAAANADLLAALYEAVPVADVPQHIFLWGDAGSGRSHLLRSIVTAAAQAGRPACYLQAADVGETLPEAPGLLLAIDDVEALGPGAQIALFRAFNGARAQRMTLITSGCAAPLHLHLREDLRTRIGQSLIFEVKALTDTDREAILAAQAATRGLRLEPEIVQYLLRHGRRDLTSLLRTLDALDAASLERKRAITLPLLREVLQRDLSC</sequence>
<evidence type="ECO:0000313" key="3">
    <source>
        <dbReference type="Proteomes" id="UP000318422"/>
    </source>
</evidence>
<dbReference type="GO" id="GO:0006270">
    <property type="term" value="P:DNA replication initiation"/>
    <property type="evidence" value="ECO:0007669"/>
    <property type="project" value="TreeGrafter"/>
</dbReference>
<dbReference type="CDD" id="cd00009">
    <property type="entry name" value="AAA"/>
    <property type="match status" value="1"/>
</dbReference>
<accession>A0A4Y4CUC6</accession>